<protein>
    <submittedName>
        <fullName evidence="2">Uncharacterized protein</fullName>
    </submittedName>
</protein>
<proteinExistence type="predicted"/>
<keyword evidence="1" id="KW-0472">Membrane</keyword>
<sequence>MPWILIGGFVCKHIEEPGESQLLDSCWLILSFVVAAGLLFCCSFGLLLLVRHSA</sequence>
<keyword evidence="1" id="KW-0812">Transmembrane</keyword>
<feature type="non-terminal residue" evidence="2">
    <location>
        <position position="54"/>
    </location>
</feature>
<keyword evidence="1" id="KW-1133">Transmembrane helix</keyword>
<dbReference type="EMBL" id="LXQA010155028">
    <property type="protein sequence ID" value="MCI26730.1"/>
    <property type="molecule type" value="Genomic_DNA"/>
</dbReference>
<name>A0A392QSY6_9FABA</name>
<evidence type="ECO:0000313" key="3">
    <source>
        <dbReference type="Proteomes" id="UP000265520"/>
    </source>
</evidence>
<evidence type="ECO:0000256" key="1">
    <source>
        <dbReference type="SAM" id="Phobius"/>
    </source>
</evidence>
<keyword evidence="3" id="KW-1185">Reference proteome</keyword>
<evidence type="ECO:0000313" key="2">
    <source>
        <dbReference type="EMBL" id="MCI26730.1"/>
    </source>
</evidence>
<feature type="transmembrane region" description="Helical" evidence="1">
    <location>
        <begin position="27"/>
        <end position="50"/>
    </location>
</feature>
<reference evidence="2 3" key="1">
    <citation type="journal article" date="2018" name="Front. Plant Sci.">
        <title>Red Clover (Trifolium pratense) and Zigzag Clover (T. medium) - A Picture of Genomic Similarities and Differences.</title>
        <authorList>
            <person name="Dluhosova J."/>
            <person name="Istvanek J."/>
            <person name="Nedelnik J."/>
            <person name="Repkova J."/>
        </authorList>
    </citation>
    <scope>NUCLEOTIDE SEQUENCE [LARGE SCALE GENOMIC DNA]</scope>
    <source>
        <strain evidence="3">cv. 10/8</strain>
        <tissue evidence="2">Leaf</tissue>
    </source>
</reference>
<dbReference type="Proteomes" id="UP000265520">
    <property type="component" value="Unassembled WGS sequence"/>
</dbReference>
<accession>A0A392QSY6</accession>
<comment type="caution">
    <text evidence="2">The sequence shown here is derived from an EMBL/GenBank/DDBJ whole genome shotgun (WGS) entry which is preliminary data.</text>
</comment>
<dbReference type="AlphaFoldDB" id="A0A392QSY6"/>
<organism evidence="2 3">
    <name type="scientific">Trifolium medium</name>
    <dbReference type="NCBI Taxonomy" id="97028"/>
    <lineage>
        <taxon>Eukaryota</taxon>
        <taxon>Viridiplantae</taxon>
        <taxon>Streptophyta</taxon>
        <taxon>Embryophyta</taxon>
        <taxon>Tracheophyta</taxon>
        <taxon>Spermatophyta</taxon>
        <taxon>Magnoliopsida</taxon>
        <taxon>eudicotyledons</taxon>
        <taxon>Gunneridae</taxon>
        <taxon>Pentapetalae</taxon>
        <taxon>rosids</taxon>
        <taxon>fabids</taxon>
        <taxon>Fabales</taxon>
        <taxon>Fabaceae</taxon>
        <taxon>Papilionoideae</taxon>
        <taxon>50 kb inversion clade</taxon>
        <taxon>NPAAA clade</taxon>
        <taxon>Hologalegina</taxon>
        <taxon>IRL clade</taxon>
        <taxon>Trifolieae</taxon>
        <taxon>Trifolium</taxon>
    </lineage>
</organism>